<evidence type="ECO:0000313" key="6">
    <source>
        <dbReference type="Proteomes" id="UP000260828"/>
    </source>
</evidence>
<dbReference type="RefSeq" id="WP_006873427.1">
    <property type="nucleotide sequence ID" value="NZ_CABIWA010000005.1"/>
</dbReference>
<reference evidence="3 5" key="1">
    <citation type="submission" date="2015-09" db="EMBL/GenBank/DDBJ databases">
        <authorList>
            <consortium name="Pathogen Informatics"/>
        </authorList>
    </citation>
    <scope>NUCLEOTIDE SEQUENCE [LARGE SCALE GENOMIC DNA]</scope>
    <source>
        <strain evidence="3 5">2789STDY5834939</strain>
    </source>
</reference>
<dbReference type="Pfam" id="PF13309">
    <property type="entry name" value="HTH_22"/>
    <property type="match status" value="1"/>
</dbReference>
<dbReference type="GeneID" id="72464030"/>
<sequence>MERKEHLDAILPLMRFFAEILGTNTEVVLYDVEDRVVYQVLNPLDDEMVPGSEMRSLERTFLESRIYEKEEFIVDYRAVSRSKHKLKSATFFLRNNPEKKLQGMITVNVNVERLVELRDILNVMISGSHPYEVETGVPFYNSFEVSVEGLVTNTIQEELDRFGVEPTRLSYQEKMEVVRTLDEKGIFLVKGAIAELAAALKTTETSIYRYLSKLQEQSP</sequence>
<accession>A0A174RUH9</accession>
<evidence type="ECO:0000259" key="1">
    <source>
        <dbReference type="Pfam" id="PF08348"/>
    </source>
</evidence>
<evidence type="ECO:0000259" key="2">
    <source>
        <dbReference type="Pfam" id="PF13309"/>
    </source>
</evidence>
<organism evidence="3 5">
    <name type="scientific">Anaerotruncus colihominis</name>
    <dbReference type="NCBI Taxonomy" id="169435"/>
    <lineage>
        <taxon>Bacteria</taxon>
        <taxon>Bacillati</taxon>
        <taxon>Bacillota</taxon>
        <taxon>Clostridia</taxon>
        <taxon>Eubacteriales</taxon>
        <taxon>Oscillospiraceae</taxon>
        <taxon>Anaerotruncus</taxon>
    </lineage>
</organism>
<dbReference type="Proteomes" id="UP000260828">
    <property type="component" value="Unassembled WGS sequence"/>
</dbReference>
<dbReference type="AlphaFoldDB" id="A0A174RUH9"/>
<dbReference type="EMBL" id="QVME01000006">
    <property type="protein sequence ID" value="RGE66886.1"/>
    <property type="molecule type" value="Genomic_DNA"/>
</dbReference>
<dbReference type="InterPro" id="IPR039445">
    <property type="entry name" value="DauR-like_HTH"/>
</dbReference>
<reference evidence="4 6" key="2">
    <citation type="submission" date="2018-08" db="EMBL/GenBank/DDBJ databases">
        <title>A genome reference for cultivated species of the human gut microbiota.</title>
        <authorList>
            <person name="Zou Y."/>
            <person name="Xue W."/>
            <person name="Luo G."/>
        </authorList>
    </citation>
    <scope>NUCLEOTIDE SEQUENCE [LARGE SCALE GENOMIC DNA]</scope>
    <source>
        <strain evidence="4 6">TF05-12AC</strain>
    </source>
</reference>
<dbReference type="PANTHER" id="PTHR35568">
    <property type="entry name" value="TRANSCRIPTIONAL REGULATOR DAUR"/>
    <property type="match status" value="1"/>
</dbReference>
<name>A0A174RUH9_9FIRM</name>
<dbReference type="Proteomes" id="UP000095765">
    <property type="component" value="Unassembled WGS sequence"/>
</dbReference>
<dbReference type="Pfam" id="PF08348">
    <property type="entry name" value="PAS_6"/>
    <property type="match status" value="1"/>
</dbReference>
<evidence type="ECO:0000313" key="4">
    <source>
        <dbReference type="EMBL" id="RGE66886.1"/>
    </source>
</evidence>
<gene>
    <name evidence="4" type="ORF">DXC40_11605</name>
    <name evidence="3" type="ORF">ERS852551_02298</name>
</gene>
<evidence type="ECO:0000313" key="3">
    <source>
        <dbReference type="EMBL" id="CUP89293.1"/>
    </source>
</evidence>
<feature type="domain" description="YheO-like" evidence="1">
    <location>
        <begin position="8"/>
        <end position="118"/>
    </location>
</feature>
<protein>
    <submittedName>
        <fullName evidence="3">Uncharacterized protein conserved in bacteria</fullName>
    </submittedName>
</protein>
<dbReference type="EMBL" id="CZBE01000015">
    <property type="protein sequence ID" value="CUP89293.1"/>
    <property type="molecule type" value="Genomic_DNA"/>
</dbReference>
<evidence type="ECO:0000313" key="5">
    <source>
        <dbReference type="Proteomes" id="UP000095765"/>
    </source>
</evidence>
<dbReference type="OrthoDB" id="9796595at2"/>
<dbReference type="InterPro" id="IPR013559">
    <property type="entry name" value="YheO"/>
</dbReference>
<feature type="domain" description="Transcriptional regulator DauR-like HTH" evidence="2">
    <location>
        <begin position="151"/>
        <end position="211"/>
    </location>
</feature>
<dbReference type="PANTHER" id="PTHR35568:SF1">
    <property type="entry name" value="TRANSCRIPTIONAL REGULATOR DAUR"/>
    <property type="match status" value="1"/>
</dbReference>
<dbReference type="InterPro" id="IPR039446">
    <property type="entry name" value="DauR-like"/>
</dbReference>
<proteinExistence type="predicted"/>